<gene>
    <name evidence="1" type="ORF">ACFFPI_11705</name>
</gene>
<protein>
    <submittedName>
        <fullName evidence="1">Uncharacterized protein</fullName>
    </submittedName>
</protein>
<keyword evidence="2" id="KW-1185">Reference proteome</keyword>
<dbReference type="Proteomes" id="UP001589536">
    <property type="component" value="Unassembled WGS sequence"/>
</dbReference>
<dbReference type="RefSeq" id="WP_345047145.1">
    <property type="nucleotide sequence ID" value="NZ_BAABED010000001.1"/>
</dbReference>
<dbReference type="EMBL" id="JBHMBH010000026">
    <property type="protein sequence ID" value="MFB9714787.1"/>
    <property type="molecule type" value="Genomic_DNA"/>
</dbReference>
<accession>A0ABV5UQH5</accession>
<evidence type="ECO:0000313" key="2">
    <source>
        <dbReference type="Proteomes" id="UP001589536"/>
    </source>
</evidence>
<proteinExistence type="predicted"/>
<organism evidence="1 2">
    <name type="scientific">Arthrobacter methylotrophus</name>
    <dbReference type="NCBI Taxonomy" id="121291"/>
    <lineage>
        <taxon>Bacteria</taxon>
        <taxon>Bacillati</taxon>
        <taxon>Actinomycetota</taxon>
        <taxon>Actinomycetes</taxon>
        <taxon>Micrococcales</taxon>
        <taxon>Micrococcaceae</taxon>
        <taxon>Arthrobacter</taxon>
    </lineage>
</organism>
<sequence length="67" mass="7509">MTAHAYGRAGAKHASSRRFAWLTLLARPVLRKETFADYVSRVDAVLDDPKILAKALALKPSYKLPKR</sequence>
<comment type="caution">
    <text evidence="1">The sequence shown here is derived from an EMBL/GenBank/DDBJ whole genome shotgun (WGS) entry which is preliminary data.</text>
</comment>
<evidence type="ECO:0000313" key="1">
    <source>
        <dbReference type="EMBL" id="MFB9714787.1"/>
    </source>
</evidence>
<reference evidence="1 2" key="1">
    <citation type="submission" date="2024-09" db="EMBL/GenBank/DDBJ databases">
        <authorList>
            <person name="Sun Q."/>
            <person name="Mori K."/>
        </authorList>
    </citation>
    <scope>NUCLEOTIDE SEQUENCE [LARGE SCALE GENOMIC DNA]</scope>
    <source>
        <strain evidence="1 2">JCM 13519</strain>
    </source>
</reference>
<name>A0ABV5UQH5_9MICC</name>